<dbReference type="GO" id="GO:0006032">
    <property type="term" value="P:chitin catabolic process"/>
    <property type="evidence" value="ECO:0007669"/>
    <property type="project" value="TreeGrafter"/>
</dbReference>
<dbReference type="Proteomes" id="UP000326759">
    <property type="component" value="Unassembled WGS sequence"/>
</dbReference>
<dbReference type="GO" id="GO:0008061">
    <property type="term" value="F:chitin binding"/>
    <property type="evidence" value="ECO:0007669"/>
    <property type="project" value="TreeGrafter"/>
</dbReference>
<dbReference type="AlphaFoldDB" id="A0A5N5T671"/>
<dbReference type="GO" id="GO:0004568">
    <property type="term" value="F:chitinase activity"/>
    <property type="evidence" value="ECO:0007669"/>
    <property type="project" value="TreeGrafter"/>
</dbReference>
<comment type="caution">
    <text evidence="2">The sequence shown here is derived from an EMBL/GenBank/DDBJ whole genome shotgun (WGS) entry which is preliminary data.</text>
</comment>
<sequence>MSKGEVDFLSLMCYDYHLYKSYLPFTGFNSPLHKGDHDISFFATLNIEWTVNYWVAKGAPKHKLVVGIPTYGRTWKLLLSAWNQPYALAVNHGMLSGYVSYPEALNFLKQGAVSVFDDQRSVPYSYLGRDWVSYEDRNSIYEKGWIKVLPSISEICSHSNSIGIENLKKYEEAN</sequence>
<dbReference type="InterPro" id="IPR029070">
    <property type="entry name" value="Chitinase_insertion_sf"/>
</dbReference>
<evidence type="ECO:0000313" key="3">
    <source>
        <dbReference type="Proteomes" id="UP000326759"/>
    </source>
</evidence>
<proteinExistence type="predicted"/>
<dbReference type="Pfam" id="PF00704">
    <property type="entry name" value="Glyco_hydro_18"/>
    <property type="match status" value="1"/>
</dbReference>
<dbReference type="Gene3D" id="3.20.20.80">
    <property type="entry name" value="Glycosidases"/>
    <property type="match status" value="1"/>
</dbReference>
<dbReference type="PANTHER" id="PTHR11177">
    <property type="entry name" value="CHITINASE"/>
    <property type="match status" value="1"/>
</dbReference>
<dbReference type="InterPro" id="IPR017853">
    <property type="entry name" value="GH"/>
</dbReference>
<protein>
    <recommendedName>
        <fullName evidence="1">GH18 domain-containing protein</fullName>
    </recommendedName>
</protein>
<name>A0A5N5T671_9CRUS</name>
<dbReference type="GO" id="GO:0005576">
    <property type="term" value="C:extracellular region"/>
    <property type="evidence" value="ECO:0007669"/>
    <property type="project" value="TreeGrafter"/>
</dbReference>
<dbReference type="SUPFAM" id="SSF51445">
    <property type="entry name" value="(Trans)glycosidases"/>
    <property type="match status" value="1"/>
</dbReference>
<reference evidence="2 3" key="1">
    <citation type="journal article" date="2019" name="PLoS Biol.">
        <title>Sex chromosomes control vertical transmission of feminizing Wolbachia symbionts in an isopod.</title>
        <authorList>
            <person name="Becking T."/>
            <person name="Chebbi M.A."/>
            <person name="Giraud I."/>
            <person name="Moumen B."/>
            <person name="Laverre T."/>
            <person name="Caubet Y."/>
            <person name="Peccoud J."/>
            <person name="Gilbert C."/>
            <person name="Cordaux R."/>
        </authorList>
    </citation>
    <scope>NUCLEOTIDE SEQUENCE [LARGE SCALE GENOMIC DNA]</scope>
    <source>
        <strain evidence="2">ANa2</strain>
        <tissue evidence="2">Whole body excluding digestive tract and cuticle</tissue>
    </source>
</reference>
<dbReference type="InterPro" id="IPR050314">
    <property type="entry name" value="Glycosyl_Hydrlase_18"/>
</dbReference>
<evidence type="ECO:0000259" key="1">
    <source>
        <dbReference type="PROSITE" id="PS51910"/>
    </source>
</evidence>
<keyword evidence="3" id="KW-1185">Reference proteome</keyword>
<gene>
    <name evidence="2" type="ORF">Anas_10327</name>
</gene>
<accession>A0A5N5T671</accession>
<dbReference type="SUPFAM" id="SSF54556">
    <property type="entry name" value="Chitinase insertion domain"/>
    <property type="match status" value="1"/>
</dbReference>
<feature type="domain" description="GH18" evidence="1">
    <location>
        <begin position="1"/>
        <end position="174"/>
    </location>
</feature>
<dbReference type="PROSITE" id="PS51910">
    <property type="entry name" value="GH18_2"/>
    <property type="match status" value="1"/>
</dbReference>
<dbReference type="Gene3D" id="3.10.50.10">
    <property type="match status" value="1"/>
</dbReference>
<dbReference type="PANTHER" id="PTHR11177:SF390">
    <property type="entry name" value="CHITINASE 11"/>
    <property type="match status" value="1"/>
</dbReference>
<dbReference type="GO" id="GO:0005975">
    <property type="term" value="P:carbohydrate metabolic process"/>
    <property type="evidence" value="ECO:0007669"/>
    <property type="project" value="InterPro"/>
</dbReference>
<dbReference type="InterPro" id="IPR001223">
    <property type="entry name" value="Glyco_hydro18_cat"/>
</dbReference>
<evidence type="ECO:0000313" key="2">
    <source>
        <dbReference type="EMBL" id="KAB7501757.1"/>
    </source>
</evidence>
<dbReference type="OrthoDB" id="76388at2759"/>
<dbReference type="EMBL" id="SEYY01009610">
    <property type="protein sequence ID" value="KAB7501757.1"/>
    <property type="molecule type" value="Genomic_DNA"/>
</dbReference>
<organism evidence="2 3">
    <name type="scientific">Armadillidium nasatum</name>
    <dbReference type="NCBI Taxonomy" id="96803"/>
    <lineage>
        <taxon>Eukaryota</taxon>
        <taxon>Metazoa</taxon>
        <taxon>Ecdysozoa</taxon>
        <taxon>Arthropoda</taxon>
        <taxon>Crustacea</taxon>
        <taxon>Multicrustacea</taxon>
        <taxon>Malacostraca</taxon>
        <taxon>Eumalacostraca</taxon>
        <taxon>Peracarida</taxon>
        <taxon>Isopoda</taxon>
        <taxon>Oniscidea</taxon>
        <taxon>Crinocheta</taxon>
        <taxon>Armadillidiidae</taxon>
        <taxon>Armadillidium</taxon>
    </lineage>
</organism>